<keyword evidence="2" id="KW-1185">Reference proteome</keyword>
<comment type="caution">
    <text evidence="1">The sequence shown here is derived from an EMBL/GenBank/DDBJ whole genome shotgun (WGS) entry which is preliminary data.</text>
</comment>
<gene>
    <name evidence="1" type="ORF">BV22DRAFT_1102873</name>
</gene>
<sequence>MFPPTHTGNGERNQDADAAIRQTDSDAALARISAVRKGHLQDPFIPHIVPRARQAHSSPPLINIGTYVRSEAIDRLVEQWLDLSKQDEKVCQIVSLGAGSDTRFWRIATGPRKDSLGSYIEIDFPDVTTKKAMAIRKSKVLSDVLGPPESVHLSHGGTALHAPKYHLLPVDLRLPPAEVLASCLHDILSSSLPTLLLFECVLVYMTPSASAALIQWFTDYFAGTANPSGGLSNRPGILGGIVYEMFGLGDAFGQVMMNNLRARNVTLPGATPYPSLSTLPARFINHGFTTAKALTLRNIRRDYLGPSELERISSLEMLDEVEELNLVLEHYAITWGVKLLGTVDAPSRARWASWGLIAVGTTSP</sequence>
<proteinExistence type="predicted"/>
<accession>A0ACB8BV02</accession>
<organism evidence="1 2">
    <name type="scientific">Leucogyrophana mollusca</name>
    <dbReference type="NCBI Taxonomy" id="85980"/>
    <lineage>
        <taxon>Eukaryota</taxon>
        <taxon>Fungi</taxon>
        <taxon>Dikarya</taxon>
        <taxon>Basidiomycota</taxon>
        <taxon>Agaricomycotina</taxon>
        <taxon>Agaricomycetes</taxon>
        <taxon>Agaricomycetidae</taxon>
        <taxon>Boletales</taxon>
        <taxon>Boletales incertae sedis</taxon>
        <taxon>Leucogyrophana</taxon>
    </lineage>
</organism>
<evidence type="ECO:0000313" key="2">
    <source>
        <dbReference type="Proteomes" id="UP000790709"/>
    </source>
</evidence>
<dbReference type="EMBL" id="MU266350">
    <property type="protein sequence ID" value="KAH7928678.1"/>
    <property type="molecule type" value="Genomic_DNA"/>
</dbReference>
<reference evidence="1" key="1">
    <citation type="journal article" date="2021" name="New Phytol.">
        <title>Evolutionary innovations through gain and loss of genes in the ectomycorrhizal Boletales.</title>
        <authorList>
            <person name="Wu G."/>
            <person name="Miyauchi S."/>
            <person name="Morin E."/>
            <person name="Kuo A."/>
            <person name="Drula E."/>
            <person name="Varga T."/>
            <person name="Kohler A."/>
            <person name="Feng B."/>
            <person name="Cao Y."/>
            <person name="Lipzen A."/>
            <person name="Daum C."/>
            <person name="Hundley H."/>
            <person name="Pangilinan J."/>
            <person name="Johnson J."/>
            <person name="Barry K."/>
            <person name="LaButti K."/>
            <person name="Ng V."/>
            <person name="Ahrendt S."/>
            <person name="Min B."/>
            <person name="Choi I.G."/>
            <person name="Park H."/>
            <person name="Plett J.M."/>
            <person name="Magnuson J."/>
            <person name="Spatafora J.W."/>
            <person name="Nagy L.G."/>
            <person name="Henrissat B."/>
            <person name="Grigoriev I.V."/>
            <person name="Yang Z.L."/>
            <person name="Xu J."/>
            <person name="Martin F.M."/>
        </authorList>
    </citation>
    <scope>NUCLEOTIDE SEQUENCE</scope>
    <source>
        <strain evidence="1">KUC20120723A-06</strain>
    </source>
</reference>
<dbReference type="Proteomes" id="UP000790709">
    <property type="component" value="Unassembled WGS sequence"/>
</dbReference>
<evidence type="ECO:0000313" key="1">
    <source>
        <dbReference type="EMBL" id="KAH7928678.1"/>
    </source>
</evidence>
<keyword evidence="1" id="KW-0808">Transferase</keyword>
<keyword evidence="1" id="KW-0489">Methyltransferase</keyword>
<name>A0ACB8BV02_9AGAM</name>
<protein>
    <submittedName>
        <fullName evidence="1">Leucine carboxyl methyltransferase</fullName>
    </submittedName>
</protein>